<gene>
    <name evidence="1" type="ORF">MRATA1EN3_LOCUS17928</name>
</gene>
<dbReference type="EMBL" id="OX596087">
    <property type="protein sequence ID" value="CAI9706715.1"/>
    <property type="molecule type" value="Genomic_DNA"/>
</dbReference>
<name>A0ACB0F160_RANTA</name>
<sequence length="216" mass="23080">MHPAAQLAPLQNMPRLDALFCLPDTTLPLPRRVNRKEALILPCFLPGQPQKCEVLTYANGLMCPPGHCYPEFVTPESVARNSNRQTLRGDAALRRPRTLGDRMGLGVGGVPVAGKLGPAVPAAAERQARKPESLRSSRLGKGRERHRLRPPRGQAAGAGGAPPRSKLESPPAAWPLIVRKLGAPGKVPLVEGGLGFLLLDSLGLPGRPPPPFLTRL</sequence>
<dbReference type="Proteomes" id="UP001162501">
    <property type="component" value="Chromosome 3"/>
</dbReference>
<proteinExistence type="predicted"/>
<accession>A0ACB0F160</accession>
<reference evidence="1" key="1">
    <citation type="submission" date="2023-05" db="EMBL/GenBank/DDBJ databases">
        <authorList>
            <consortium name="ELIXIR-Norway"/>
        </authorList>
    </citation>
    <scope>NUCLEOTIDE SEQUENCE</scope>
</reference>
<organism evidence="1 2">
    <name type="scientific">Rangifer tarandus platyrhynchus</name>
    <name type="common">Svalbard reindeer</name>
    <dbReference type="NCBI Taxonomy" id="3082113"/>
    <lineage>
        <taxon>Eukaryota</taxon>
        <taxon>Metazoa</taxon>
        <taxon>Chordata</taxon>
        <taxon>Craniata</taxon>
        <taxon>Vertebrata</taxon>
        <taxon>Euteleostomi</taxon>
        <taxon>Mammalia</taxon>
        <taxon>Eutheria</taxon>
        <taxon>Laurasiatheria</taxon>
        <taxon>Artiodactyla</taxon>
        <taxon>Ruminantia</taxon>
        <taxon>Pecora</taxon>
        <taxon>Cervidae</taxon>
        <taxon>Odocoileinae</taxon>
        <taxon>Rangifer</taxon>
    </lineage>
</organism>
<evidence type="ECO:0000313" key="2">
    <source>
        <dbReference type="Proteomes" id="UP001162501"/>
    </source>
</evidence>
<evidence type="ECO:0000313" key="1">
    <source>
        <dbReference type="EMBL" id="CAI9706715.1"/>
    </source>
</evidence>
<protein>
    <submittedName>
        <fullName evidence="1">Uncharacterized protein</fullName>
    </submittedName>
</protein>